<dbReference type="GO" id="GO:0016491">
    <property type="term" value="F:oxidoreductase activity"/>
    <property type="evidence" value="ECO:0007669"/>
    <property type="project" value="UniProtKB-KW"/>
</dbReference>
<dbReference type="Gene3D" id="3.30.365.10">
    <property type="entry name" value="Aldehyde oxidase/xanthine dehydrogenase, molybdopterin binding domain"/>
    <property type="match status" value="4"/>
</dbReference>
<organism evidence="4 5">
    <name type="scientific">Nonomuraea solani</name>
    <dbReference type="NCBI Taxonomy" id="1144553"/>
    <lineage>
        <taxon>Bacteria</taxon>
        <taxon>Bacillati</taxon>
        <taxon>Actinomycetota</taxon>
        <taxon>Actinomycetes</taxon>
        <taxon>Streptosporangiales</taxon>
        <taxon>Streptosporangiaceae</taxon>
        <taxon>Nonomuraea</taxon>
    </lineage>
</organism>
<dbReference type="InterPro" id="IPR008274">
    <property type="entry name" value="AldOxase/xan_DH_MoCoBD1"/>
</dbReference>
<evidence type="ECO:0000256" key="1">
    <source>
        <dbReference type="ARBA" id="ARBA00022505"/>
    </source>
</evidence>
<accession>A0A1H6EWJ5</accession>
<dbReference type="SUPFAM" id="SSF54665">
    <property type="entry name" value="CO dehydrogenase molybdoprotein N-domain-like"/>
    <property type="match status" value="1"/>
</dbReference>
<evidence type="ECO:0000313" key="4">
    <source>
        <dbReference type="EMBL" id="SEH01044.1"/>
    </source>
</evidence>
<reference evidence="4 5" key="1">
    <citation type="submission" date="2016-10" db="EMBL/GenBank/DDBJ databases">
        <authorList>
            <person name="de Groot N.N."/>
        </authorList>
    </citation>
    <scope>NUCLEOTIDE SEQUENCE [LARGE SCALE GENOMIC DNA]</scope>
    <source>
        <strain evidence="4 5">CGMCC 4.7037</strain>
    </source>
</reference>
<dbReference type="Pfam" id="PF02738">
    <property type="entry name" value="MoCoBD_1"/>
    <property type="match status" value="1"/>
</dbReference>
<dbReference type="Pfam" id="PF20256">
    <property type="entry name" value="MoCoBD_2"/>
    <property type="match status" value="1"/>
</dbReference>
<dbReference type="PANTHER" id="PTHR11908">
    <property type="entry name" value="XANTHINE DEHYDROGENASE"/>
    <property type="match status" value="1"/>
</dbReference>
<dbReference type="PANTHER" id="PTHR11908:SF132">
    <property type="entry name" value="ALDEHYDE OXIDASE 1-RELATED"/>
    <property type="match status" value="1"/>
</dbReference>
<gene>
    <name evidence="4" type="ORF">SAMN05444920_118233</name>
</gene>
<keyword evidence="2" id="KW-0560">Oxidoreductase</keyword>
<dbReference type="OrthoDB" id="9758509at2"/>
<dbReference type="Proteomes" id="UP000236732">
    <property type="component" value="Unassembled WGS sequence"/>
</dbReference>
<name>A0A1H6EWJ5_9ACTN</name>
<keyword evidence="5" id="KW-1185">Reference proteome</keyword>
<proteinExistence type="predicted"/>
<protein>
    <submittedName>
        <fullName evidence="4">Xanthine dehydrogenase YagR molybdenum-binding subunit</fullName>
    </submittedName>
</protein>
<dbReference type="GO" id="GO:0005506">
    <property type="term" value="F:iron ion binding"/>
    <property type="evidence" value="ECO:0007669"/>
    <property type="project" value="InterPro"/>
</dbReference>
<dbReference type="InterPro" id="IPR037165">
    <property type="entry name" value="AldOxase/xan_DH_Mopterin-bd_sf"/>
</dbReference>
<dbReference type="InterPro" id="IPR036856">
    <property type="entry name" value="Ald_Oxase/Xan_DH_a/b_sf"/>
</dbReference>
<dbReference type="InterPro" id="IPR016208">
    <property type="entry name" value="Ald_Oxase/xanthine_DH-like"/>
</dbReference>
<dbReference type="InterPro" id="IPR000674">
    <property type="entry name" value="Ald_Oxase/Xan_DH_a/b"/>
</dbReference>
<evidence type="ECO:0000313" key="5">
    <source>
        <dbReference type="Proteomes" id="UP000236732"/>
    </source>
</evidence>
<dbReference type="SUPFAM" id="SSF56003">
    <property type="entry name" value="Molybdenum cofactor-binding domain"/>
    <property type="match status" value="1"/>
</dbReference>
<dbReference type="EMBL" id="FNVT01000018">
    <property type="protein sequence ID" value="SEH01044.1"/>
    <property type="molecule type" value="Genomic_DNA"/>
</dbReference>
<feature type="domain" description="Aldehyde oxidase/xanthine dehydrogenase a/b hammerhead" evidence="3">
    <location>
        <begin position="20"/>
        <end position="133"/>
    </location>
</feature>
<dbReference type="Gene3D" id="3.90.1170.50">
    <property type="entry name" value="Aldehyde oxidase/xanthine dehydrogenase, a/b hammerhead"/>
    <property type="match status" value="1"/>
</dbReference>
<sequence length="729" mass="78660">MTRPATGAPLSRVDGRLKVTGQATYAAEHEVPGAVHGVIVTSTAGKGRITGIDARAATALPGVLKVISHLNAPKLPYRPFRGIPDPAKGERLRVFQDDRVRFFGQPVAVVVAETLEVAQHAASLVKVTYAGERPATDMSAPAGNPNEAENYQRGDVDQALRQAHTRLERTYRLQREHHNPMETHATIARWDGDRLTLWDKTQIVLNTRADLASVFGVPEASVRVISPFVGGAFGSGLRAWPHVTVAALAARLVRRPVKVVLTRKQMYTGTGFRPVTEYKLTLGADRRGRLTAAVHDIRAETSTYEDYREALTVQGQMVYATPNVRQTYRSIPLDINTPTYMRGPGAATAAYAIECAMDELAYDLGVDPIELRLRNEPERDPGTGVPFSTRRLRECFRVGSRTVGWDDRDPRPRSARDGNWLVGTGVAVATYHTQRAPAQALARLAADGTAIVQCATSDMGPGTYTSMTQVAADALGLPVAAVRFQLGDSTMPLSPPHGGSMTMASVGSAVQDTCDKLRREAVRIAVEDSGSPLHGAAADDVVVRNGRLELRDGRGETYRELLTRNNRPSLETRGGYTPGDEVERFSTHAYGAVFAQVAVDERLGLVRIRRVFGVYDAGRIINPKLAESQAIGGMVGGIGMALLEHTVTDPRDGRVVNANLADYLVPVNADVPDVNAIYLDGDDRTADPIGVKGLGEVVIVGVAPAIANAVFHATGRRVRDLPITIEALL</sequence>
<evidence type="ECO:0000256" key="2">
    <source>
        <dbReference type="ARBA" id="ARBA00023002"/>
    </source>
</evidence>
<dbReference type="AlphaFoldDB" id="A0A1H6EWJ5"/>
<dbReference type="Pfam" id="PF01315">
    <property type="entry name" value="Ald_Xan_dh_C"/>
    <property type="match status" value="1"/>
</dbReference>
<dbReference type="SMART" id="SM01008">
    <property type="entry name" value="Ald_Xan_dh_C"/>
    <property type="match status" value="1"/>
</dbReference>
<dbReference type="RefSeq" id="WP_103962155.1">
    <property type="nucleotide sequence ID" value="NZ_FNVT01000018.1"/>
</dbReference>
<evidence type="ECO:0000259" key="3">
    <source>
        <dbReference type="SMART" id="SM01008"/>
    </source>
</evidence>
<dbReference type="InterPro" id="IPR046867">
    <property type="entry name" value="AldOxase/xan_DH_MoCoBD2"/>
</dbReference>
<keyword evidence="1" id="KW-0500">Molybdenum</keyword>